<evidence type="ECO:0000256" key="3">
    <source>
        <dbReference type="ARBA" id="ARBA00022692"/>
    </source>
</evidence>
<evidence type="ECO:0000256" key="5">
    <source>
        <dbReference type="ARBA" id="ARBA00023136"/>
    </source>
</evidence>
<dbReference type="AlphaFoldDB" id="A0A3M8DJI5"/>
<accession>A0A3M8DJI5</accession>
<gene>
    <name evidence="7" type="ORF">EDM56_13170</name>
</gene>
<dbReference type="Pfam" id="PF03741">
    <property type="entry name" value="TerC"/>
    <property type="match status" value="1"/>
</dbReference>
<keyword evidence="4 6" id="KW-1133">Transmembrane helix</keyword>
<evidence type="ECO:0000256" key="2">
    <source>
        <dbReference type="ARBA" id="ARBA00007511"/>
    </source>
</evidence>
<feature type="transmembrane region" description="Helical" evidence="6">
    <location>
        <begin position="192"/>
        <end position="211"/>
    </location>
</feature>
<sequence>MFTPEFFSALSMIIMINIVLSGDNAVVIAIASRRLPAAQRKKAIFTGTFLAIIVRVIATVAAAYLLKIPFLYLIGGLILIWISYKLLAEEEDSGKINSSDNLIQAVKTIVIADIMMGLDNVIAIAGAAQGDLVLIVLGLLISVPLMIFGSQLILKAMERFPWILYIGSAVLALAAADMIVNEKALHEILPEGSWIANLFKVAVIAGVLILGKRQRDSYAKKNQERAAASGIEETA</sequence>
<proteinExistence type="inferred from homology"/>
<evidence type="ECO:0000256" key="1">
    <source>
        <dbReference type="ARBA" id="ARBA00004141"/>
    </source>
</evidence>
<dbReference type="InterPro" id="IPR005496">
    <property type="entry name" value="Integral_membrane_TerC"/>
</dbReference>
<comment type="similarity">
    <text evidence="2">Belongs to the TerC family.</text>
</comment>
<keyword evidence="8" id="KW-1185">Reference proteome</keyword>
<evidence type="ECO:0000256" key="6">
    <source>
        <dbReference type="SAM" id="Phobius"/>
    </source>
</evidence>
<dbReference type="InterPro" id="IPR022301">
    <property type="entry name" value="Integral_membrane_YjbE"/>
</dbReference>
<feature type="transmembrane region" description="Helical" evidence="6">
    <location>
        <begin position="70"/>
        <end position="87"/>
    </location>
</feature>
<dbReference type="PANTHER" id="PTHR30238:SF4">
    <property type="entry name" value="SLL1022 PROTEIN"/>
    <property type="match status" value="1"/>
</dbReference>
<evidence type="ECO:0000256" key="4">
    <source>
        <dbReference type="ARBA" id="ARBA00022989"/>
    </source>
</evidence>
<feature type="transmembrane region" description="Helical" evidence="6">
    <location>
        <begin position="43"/>
        <end position="64"/>
    </location>
</feature>
<reference evidence="7 8" key="1">
    <citation type="submission" date="2018-10" db="EMBL/GenBank/DDBJ databases">
        <title>Phylogenomics of Brevibacillus.</title>
        <authorList>
            <person name="Dunlap C."/>
        </authorList>
    </citation>
    <scope>NUCLEOTIDE SEQUENCE [LARGE SCALE GENOMIC DNA]</scope>
    <source>
        <strain evidence="7 8">JCM 15716</strain>
    </source>
</reference>
<dbReference type="RefSeq" id="WP_122918384.1">
    <property type="nucleotide sequence ID" value="NZ_RHHQ01000010.1"/>
</dbReference>
<dbReference type="PANTHER" id="PTHR30238">
    <property type="entry name" value="MEMBRANE BOUND PREDICTED REDOX MODULATOR"/>
    <property type="match status" value="1"/>
</dbReference>
<protein>
    <submittedName>
        <fullName evidence="7">TerC family protein</fullName>
    </submittedName>
</protein>
<keyword evidence="3 6" id="KW-0812">Transmembrane</keyword>
<feature type="transmembrane region" description="Helical" evidence="6">
    <location>
        <begin position="6"/>
        <end position="31"/>
    </location>
</feature>
<comment type="caution">
    <text evidence="7">The sequence shown here is derived from an EMBL/GenBank/DDBJ whole genome shotgun (WGS) entry which is preliminary data.</text>
</comment>
<feature type="transmembrane region" description="Helical" evidence="6">
    <location>
        <begin position="132"/>
        <end position="150"/>
    </location>
</feature>
<dbReference type="OrthoDB" id="5295733at2"/>
<dbReference type="GO" id="GO:0016020">
    <property type="term" value="C:membrane"/>
    <property type="evidence" value="ECO:0007669"/>
    <property type="project" value="UniProtKB-SubCell"/>
</dbReference>
<dbReference type="Proteomes" id="UP000271031">
    <property type="component" value="Unassembled WGS sequence"/>
</dbReference>
<comment type="subcellular location">
    <subcellularLocation>
        <location evidence="1">Membrane</location>
        <topology evidence="1">Multi-pass membrane protein</topology>
    </subcellularLocation>
</comment>
<dbReference type="NCBIfam" id="TIGR03717">
    <property type="entry name" value="R_switched_YjbE"/>
    <property type="match status" value="1"/>
</dbReference>
<name>A0A3M8DJI5_9BACL</name>
<evidence type="ECO:0000313" key="8">
    <source>
        <dbReference type="Proteomes" id="UP000271031"/>
    </source>
</evidence>
<organism evidence="7 8">
    <name type="scientific">Brevibacillus fluminis</name>
    <dbReference type="NCBI Taxonomy" id="511487"/>
    <lineage>
        <taxon>Bacteria</taxon>
        <taxon>Bacillati</taxon>
        <taxon>Bacillota</taxon>
        <taxon>Bacilli</taxon>
        <taxon>Bacillales</taxon>
        <taxon>Paenibacillaceae</taxon>
        <taxon>Brevibacillus</taxon>
    </lineage>
</organism>
<dbReference type="EMBL" id="RHHQ01000010">
    <property type="protein sequence ID" value="RNB87779.1"/>
    <property type="molecule type" value="Genomic_DNA"/>
</dbReference>
<feature type="transmembrane region" description="Helical" evidence="6">
    <location>
        <begin position="108"/>
        <end position="126"/>
    </location>
</feature>
<keyword evidence="5 6" id="KW-0472">Membrane</keyword>
<feature type="transmembrane region" description="Helical" evidence="6">
    <location>
        <begin position="162"/>
        <end position="180"/>
    </location>
</feature>
<evidence type="ECO:0000313" key="7">
    <source>
        <dbReference type="EMBL" id="RNB87779.1"/>
    </source>
</evidence>